<dbReference type="SUPFAM" id="SSF50370">
    <property type="entry name" value="Ricin B-like lectins"/>
    <property type="match status" value="1"/>
</dbReference>
<dbReference type="Ensembl" id="ENSCLMT00005037187.1">
    <property type="protein sequence ID" value="ENSCLMP00005035757.1"/>
    <property type="gene ID" value="ENSCLMG00005017055.1"/>
</dbReference>
<dbReference type="Pfam" id="PF00652">
    <property type="entry name" value="Ricin_B_lectin"/>
    <property type="match status" value="1"/>
</dbReference>
<dbReference type="Proteomes" id="UP000694565">
    <property type="component" value="Unplaced"/>
</dbReference>
<evidence type="ECO:0000259" key="3">
    <source>
        <dbReference type="PROSITE" id="PS50915"/>
    </source>
</evidence>
<accession>A0A8C3A3Z6</accession>
<feature type="domain" description="Beta/gamma crystallin 'Greek key'" evidence="3">
    <location>
        <begin position="1"/>
        <end position="54"/>
    </location>
</feature>
<dbReference type="InterPro" id="IPR050252">
    <property type="entry name" value="Beta/Gamma-Crystallin"/>
</dbReference>
<evidence type="ECO:0000313" key="4">
    <source>
        <dbReference type="Ensembl" id="ENSCLMP00005035757.1"/>
    </source>
</evidence>
<organism evidence="4 5">
    <name type="scientific">Cyclopterus lumpus</name>
    <name type="common">Lumpsucker</name>
    <dbReference type="NCBI Taxonomy" id="8103"/>
    <lineage>
        <taxon>Eukaryota</taxon>
        <taxon>Metazoa</taxon>
        <taxon>Chordata</taxon>
        <taxon>Craniata</taxon>
        <taxon>Vertebrata</taxon>
        <taxon>Euteleostomi</taxon>
        <taxon>Actinopterygii</taxon>
        <taxon>Neopterygii</taxon>
        <taxon>Teleostei</taxon>
        <taxon>Neoteleostei</taxon>
        <taxon>Acanthomorphata</taxon>
        <taxon>Eupercaria</taxon>
        <taxon>Perciformes</taxon>
        <taxon>Cottioidei</taxon>
        <taxon>Cottales</taxon>
        <taxon>Cyclopteridae</taxon>
        <taxon>Cyclopterus</taxon>
    </lineage>
</organism>
<dbReference type="InterPro" id="IPR001064">
    <property type="entry name" value="Beta/gamma_crystallin"/>
</dbReference>
<dbReference type="PROSITE" id="PS50231">
    <property type="entry name" value="RICIN_B_LECTIN"/>
    <property type="match status" value="1"/>
</dbReference>
<dbReference type="SUPFAM" id="SSF49695">
    <property type="entry name" value="gamma-Crystallin-like"/>
    <property type="match status" value="3"/>
</dbReference>
<reference evidence="4" key="1">
    <citation type="submission" date="2025-08" db="UniProtKB">
        <authorList>
            <consortium name="Ensembl"/>
        </authorList>
    </citation>
    <scope>IDENTIFICATION</scope>
</reference>
<proteinExistence type="inferred from homology"/>
<keyword evidence="5" id="KW-1185">Reference proteome</keyword>
<sequence length="639" mass="70704">MCWVIYEKPDFQGRSIALEEGGIELSNVWAEPGPEAEPQTNPPPMLIGSIRLAVWDYSLPHIDLFTEPEGRGRVTPYHDDSIETGSFGIPLMWLLKAKHSFRSFDPGFQGMVAVLETGEYPVPDTWGFTSPFVGSLRPLKMVCFSALVYEKPGLEGSCWEIDSDIFSFDESEGDMATDGENLDSRKLKSVGSLKIIGGLWVGYSEPGFEGQQYILEEGEYLECSDWGGSDQLGSLRPILADFISPHLKMFSDKDFGELGVNIDLTVPVIDMDGTGYGVKTQSIDVINGVWVVFEEPGFCGECYLLEKGLYGSPADWGSPQPRVASAMPVVLVSVQLFSDPGFQGSVVPLEEGVASLTDSVSVASCKVLAGSWLAFEGQDFTGRMYVLEVGNYPDLRAMGCLNARSSILSLQTVGFEFSLPSITLFERCGLWGKRVVLTDGSVNLQLAGGCSRVQSVLVEGGMWVLYEGINYRGPQILLRPGEVLDWRKFSSWQKIGSLRPLIQKRVHFRLRNRLTGLMMSVTGDLDDVKLMRVQETEETDGFEQIWFHENGHVHCKLLEECCLSPSGSVTMAGSRVGLSPKPDNQDQLWSITPGGFIRYTSTSDLVLDIKGGTHYDKNQVILKRLDPNNQQQQWDVEII</sequence>
<dbReference type="Gene3D" id="2.60.20.10">
    <property type="entry name" value="Crystallins"/>
    <property type="match status" value="6"/>
</dbReference>
<evidence type="ECO:0000256" key="1">
    <source>
        <dbReference type="ARBA" id="ARBA00009646"/>
    </source>
</evidence>
<protein>
    <recommendedName>
        <fullName evidence="3">Beta/gamma crystallin 'Greek key' domain-containing protein</fullName>
    </recommendedName>
</protein>
<dbReference type="InterPro" id="IPR011024">
    <property type="entry name" value="G_crystallin-like"/>
</dbReference>
<dbReference type="GeneTree" id="ENSGT00940000155695"/>
<keyword evidence="2" id="KW-0677">Repeat</keyword>
<feature type="domain" description="Beta/gamma crystallin 'Greek key'" evidence="3">
    <location>
        <begin position="461"/>
        <end position="502"/>
    </location>
</feature>
<feature type="domain" description="Beta/gamma crystallin 'Greek key'" evidence="3">
    <location>
        <begin position="288"/>
        <end position="331"/>
    </location>
</feature>
<dbReference type="PANTHER" id="PTHR11818:SF2">
    <property type="entry name" value="BETA_GAMMA CRYSTALLIN DOMAIN-CONTAINING PROTEIN 1"/>
    <property type="match status" value="1"/>
</dbReference>
<dbReference type="InterPro" id="IPR000772">
    <property type="entry name" value="Ricin_B_lectin"/>
</dbReference>
<evidence type="ECO:0000313" key="5">
    <source>
        <dbReference type="Proteomes" id="UP000694565"/>
    </source>
</evidence>
<name>A0A8C3A3Z6_CYCLU</name>
<feature type="domain" description="Beta/gamma crystallin 'Greek key'" evidence="3">
    <location>
        <begin position="198"/>
        <end position="239"/>
    </location>
</feature>
<dbReference type="PROSITE" id="PS50915">
    <property type="entry name" value="CRYSTALLIN_BETA_GAMMA"/>
    <property type="match status" value="7"/>
</dbReference>
<dbReference type="SMART" id="SM00247">
    <property type="entry name" value="XTALbg"/>
    <property type="match status" value="5"/>
</dbReference>
<reference evidence="4" key="2">
    <citation type="submission" date="2025-09" db="UniProtKB">
        <authorList>
            <consortium name="Ensembl"/>
        </authorList>
    </citation>
    <scope>IDENTIFICATION</scope>
</reference>
<dbReference type="InterPro" id="IPR035992">
    <property type="entry name" value="Ricin_B-like_lectins"/>
</dbReference>
<feature type="domain" description="Beta/gamma crystallin 'Greek key'" evidence="3">
    <location>
        <begin position="332"/>
        <end position="369"/>
    </location>
</feature>
<dbReference type="AlphaFoldDB" id="A0A8C3A3Z6"/>
<feature type="domain" description="Beta/gamma crystallin 'Greek key'" evidence="3">
    <location>
        <begin position="144"/>
        <end position="197"/>
    </location>
</feature>
<comment type="similarity">
    <text evidence="1">Belongs to the beta/gamma-crystallin family.</text>
</comment>
<dbReference type="Pfam" id="PF00030">
    <property type="entry name" value="Crystall"/>
    <property type="match status" value="4"/>
</dbReference>
<dbReference type="PANTHER" id="PTHR11818">
    <property type="entry name" value="BETA/GAMMA CRYSTALLIN"/>
    <property type="match status" value="1"/>
</dbReference>
<dbReference type="Gene3D" id="2.80.10.50">
    <property type="match status" value="1"/>
</dbReference>
<evidence type="ECO:0000256" key="2">
    <source>
        <dbReference type="ARBA" id="ARBA00022737"/>
    </source>
</evidence>
<feature type="domain" description="Beta/gamma crystallin 'Greek key'" evidence="3">
    <location>
        <begin position="370"/>
        <end position="414"/>
    </location>
</feature>